<evidence type="ECO:0000313" key="1">
    <source>
        <dbReference type="EMBL" id="MFC0516156.1"/>
    </source>
</evidence>
<gene>
    <name evidence="1" type="ORF">ACFFGT_18185</name>
</gene>
<name>A0ABV6L9J7_9SPHI</name>
<organism evidence="1 2">
    <name type="scientific">Mucilaginibacter angelicae</name>
    <dbReference type="NCBI Taxonomy" id="869718"/>
    <lineage>
        <taxon>Bacteria</taxon>
        <taxon>Pseudomonadati</taxon>
        <taxon>Bacteroidota</taxon>
        <taxon>Sphingobacteriia</taxon>
        <taxon>Sphingobacteriales</taxon>
        <taxon>Sphingobacteriaceae</taxon>
        <taxon>Mucilaginibacter</taxon>
    </lineage>
</organism>
<proteinExistence type="predicted"/>
<protein>
    <submittedName>
        <fullName evidence="1">Uncharacterized protein</fullName>
    </submittedName>
</protein>
<keyword evidence="2" id="KW-1185">Reference proteome</keyword>
<sequence>MTSALLIQDVESKVRDINFGSYFSDLFFGHAANRNDGFKRSLVEFTEMIKEDVGDLSFLKELNPTDLLLIYQRLEKLNNVFDKLNDLYYSSNYFEDKELGEIFRRLTRQLHKIENLSFKYLNRSNAITDSTPAYIKEGLANFSRENIAVKLTSSN</sequence>
<accession>A0ABV6L9J7</accession>
<dbReference type="RefSeq" id="WP_377023957.1">
    <property type="nucleotide sequence ID" value="NZ_JBHLTS010000024.1"/>
</dbReference>
<comment type="caution">
    <text evidence="1">The sequence shown here is derived from an EMBL/GenBank/DDBJ whole genome shotgun (WGS) entry which is preliminary data.</text>
</comment>
<dbReference type="EMBL" id="JBHLTS010000024">
    <property type="protein sequence ID" value="MFC0516156.1"/>
    <property type="molecule type" value="Genomic_DNA"/>
</dbReference>
<dbReference type="Proteomes" id="UP001589828">
    <property type="component" value="Unassembled WGS sequence"/>
</dbReference>
<evidence type="ECO:0000313" key="2">
    <source>
        <dbReference type="Proteomes" id="UP001589828"/>
    </source>
</evidence>
<reference evidence="1 2" key="1">
    <citation type="submission" date="2024-09" db="EMBL/GenBank/DDBJ databases">
        <authorList>
            <person name="Sun Q."/>
            <person name="Mori K."/>
        </authorList>
    </citation>
    <scope>NUCLEOTIDE SEQUENCE [LARGE SCALE GENOMIC DNA]</scope>
    <source>
        <strain evidence="1 2">NCAIM B.02415</strain>
    </source>
</reference>